<accession>A0A8S5U754</accession>
<sequence length="89" mass="10791">MRIMGKMDCAMEAMYMTDFFEALGFKRVRVMVDNNRGTVEVTLLKGRIWPLTWREKAYFKKLKCWGVCYTVRRMVRGIKIWDNRNWDID</sequence>
<protein>
    <submittedName>
        <fullName evidence="1">Uncharacterized protein</fullName>
    </submittedName>
</protein>
<organism evidence="1">
    <name type="scientific">Myoviridae sp. ct3Oc10</name>
    <dbReference type="NCBI Taxonomy" id="2825025"/>
    <lineage>
        <taxon>Viruses</taxon>
        <taxon>Duplodnaviria</taxon>
        <taxon>Heunggongvirae</taxon>
        <taxon>Uroviricota</taxon>
        <taxon>Caudoviricetes</taxon>
    </lineage>
</organism>
<name>A0A8S5U754_9CAUD</name>
<proteinExistence type="predicted"/>
<reference evidence="1" key="1">
    <citation type="journal article" date="2021" name="Proc. Natl. Acad. Sci. U.S.A.">
        <title>A Catalog of Tens of Thousands of Viruses from Human Metagenomes Reveals Hidden Associations with Chronic Diseases.</title>
        <authorList>
            <person name="Tisza M.J."/>
            <person name="Buck C.B."/>
        </authorList>
    </citation>
    <scope>NUCLEOTIDE SEQUENCE</scope>
    <source>
        <strain evidence="1">Ct3Oc10</strain>
    </source>
</reference>
<dbReference type="EMBL" id="BK016023">
    <property type="protein sequence ID" value="DAF90214.1"/>
    <property type="molecule type" value="Genomic_DNA"/>
</dbReference>
<evidence type="ECO:0000313" key="1">
    <source>
        <dbReference type="EMBL" id="DAF90214.1"/>
    </source>
</evidence>